<dbReference type="CDD" id="cd00093">
    <property type="entry name" value="HTH_XRE"/>
    <property type="match status" value="1"/>
</dbReference>
<dbReference type="InterPro" id="IPR001387">
    <property type="entry name" value="Cro/C1-type_HTH"/>
</dbReference>
<accession>A0A401YUV8</accession>
<dbReference type="InterPro" id="IPR010982">
    <property type="entry name" value="Lambda_DNA-bd_dom_sf"/>
</dbReference>
<evidence type="ECO:0000313" key="3">
    <source>
        <dbReference type="EMBL" id="GCD98335.1"/>
    </source>
</evidence>
<sequence length="402" mass="43458">METTGQRIARARHRKGWDQATLATEAGRSVSWVSKVENGRVPVDRMSVLAKLANVLGVEVVELTGQPYRHETEELDSGHGGIPALRRMLHHATLPGGSSLVGSRPPRSHDELAAEVQFAERLRQDAKFTALGEVLPGLIESLIVSIGAASGTEVDRLEALMLRTCHMARVTANLLGHHDLGWTAVQRELTAAQRVGSPELVAAATWDMCGVWLHGASIDDAKATAITALDALDPIVGGGDPTILSLWGAMHLRAAVAYSRLWSKPEADAHLTEAARVAALVPSDGNVFQTQFNQVNVTIHAVEIATELGRPRDAVTSADEVAIGTIASAERQSHYWVCSAAGFFMNRQEDKAVESLLQADRIAPQHVRNRPQVRNLVDDLRTSGKHTKSREVRSLATRMGLA</sequence>
<gene>
    <name evidence="3" type="ORF">EHYA_06041</name>
</gene>
<comment type="caution">
    <text evidence="3">The sequence shown here is derived from an EMBL/GenBank/DDBJ whole genome shotgun (WGS) entry which is preliminary data.</text>
</comment>
<dbReference type="Gene3D" id="1.10.260.40">
    <property type="entry name" value="lambda repressor-like DNA-binding domains"/>
    <property type="match status" value="1"/>
</dbReference>
<dbReference type="Proteomes" id="UP000286931">
    <property type="component" value="Unassembled WGS sequence"/>
</dbReference>
<dbReference type="AlphaFoldDB" id="A0A401YUV8"/>
<evidence type="ECO:0000256" key="1">
    <source>
        <dbReference type="SAM" id="MobiDB-lite"/>
    </source>
</evidence>
<feature type="region of interest" description="Disordered" evidence="1">
    <location>
        <begin position="381"/>
        <end position="402"/>
    </location>
</feature>
<name>A0A401YUV8_9ACTN</name>
<dbReference type="SMART" id="SM00530">
    <property type="entry name" value="HTH_XRE"/>
    <property type="match status" value="1"/>
</dbReference>
<dbReference type="Pfam" id="PF13560">
    <property type="entry name" value="HTH_31"/>
    <property type="match status" value="1"/>
</dbReference>
<feature type="domain" description="HTH cro/C1-type" evidence="2">
    <location>
        <begin position="8"/>
        <end position="63"/>
    </location>
</feature>
<protein>
    <submittedName>
        <fullName evidence="3">Transcriptional regulator</fullName>
    </submittedName>
</protein>
<evidence type="ECO:0000313" key="4">
    <source>
        <dbReference type="Proteomes" id="UP000286931"/>
    </source>
</evidence>
<dbReference type="PROSITE" id="PS50943">
    <property type="entry name" value="HTH_CROC1"/>
    <property type="match status" value="1"/>
</dbReference>
<dbReference type="RefSeq" id="WP_126640246.1">
    <property type="nucleotide sequence ID" value="NZ_BIFH01000027.1"/>
</dbReference>
<organism evidence="3 4">
    <name type="scientific">Embleya hyalina</name>
    <dbReference type="NCBI Taxonomy" id="516124"/>
    <lineage>
        <taxon>Bacteria</taxon>
        <taxon>Bacillati</taxon>
        <taxon>Actinomycetota</taxon>
        <taxon>Actinomycetes</taxon>
        <taxon>Kitasatosporales</taxon>
        <taxon>Streptomycetaceae</taxon>
        <taxon>Embleya</taxon>
    </lineage>
</organism>
<dbReference type="EMBL" id="BIFH01000027">
    <property type="protein sequence ID" value="GCD98335.1"/>
    <property type="molecule type" value="Genomic_DNA"/>
</dbReference>
<keyword evidence="4" id="KW-1185">Reference proteome</keyword>
<dbReference type="GO" id="GO:0003677">
    <property type="term" value="F:DNA binding"/>
    <property type="evidence" value="ECO:0007669"/>
    <property type="project" value="InterPro"/>
</dbReference>
<dbReference type="OrthoDB" id="3504495at2"/>
<evidence type="ECO:0000259" key="2">
    <source>
        <dbReference type="PROSITE" id="PS50943"/>
    </source>
</evidence>
<proteinExistence type="predicted"/>
<reference evidence="3 4" key="1">
    <citation type="submission" date="2018-12" db="EMBL/GenBank/DDBJ databases">
        <title>Draft genome sequence of Embleya hyalina NBRC 13850T.</title>
        <authorList>
            <person name="Komaki H."/>
            <person name="Hosoyama A."/>
            <person name="Kimura A."/>
            <person name="Ichikawa N."/>
            <person name="Tamura T."/>
        </authorList>
    </citation>
    <scope>NUCLEOTIDE SEQUENCE [LARGE SCALE GENOMIC DNA]</scope>
    <source>
        <strain evidence="3 4">NBRC 13850</strain>
    </source>
</reference>
<dbReference type="SUPFAM" id="SSF47413">
    <property type="entry name" value="lambda repressor-like DNA-binding domains"/>
    <property type="match status" value="1"/>
</dbReference>